<organism evidence="2 3">
    <name type="scientific">Chitinophaga niabensis</name>
    <dbReference type="NCBI Taxonomy" id="536979"/>
    <lineage>
        <taxon>Bacteria</taxon>
        <taxon>Pseudomonadati</taxon>
        <taxon>Bacteroidota</taxon>
        <taxon>Chitinophagia</taxon>
        <taxon>Chitinophagales</taxon>
        <taxon>Chitinophagaceae</taxon>
        <taxon>Chitinophaga</taxon>
    </lineage>
</organism>
<gene>
    <name evidence="2" type="ORF">SAMN04488055_0192</name>
</gene>
<proteinExistence type="predicted"/>
<evidence type="ECO:0000313" key="2">
    <source>
        <dbReference type="EMBL" id="SIN65264.1"/>
    </source>
</evidence>
<name>A0A1N6D3L6_9BACT</name>
<keyword evidence="3" id="KW-1185">Reference proteome</keyword>
<accession>A0A1N6D3L6</accession>
<dbReference type="Proteomes" id="UP000185003">
    <property type="component" value="Unassembled WGS sequence"/>
</dbReference>
<keyword evidence="1" id="KW-0812">Transmembrane</keyword>
<protein>
    <submittedName>
        <fullName evidence="2">Uncharacterized protein</fullName>
    </submittedName>
</protein>
<keyword evidence="1" id="KW-1133">Transmembrane helix</keyword>
<dbReference type="RefSeq" id="WP_074237310.1">
    <property type="nucleotide sequence ID" value="NZ_FSRA01000001.1"/>
</dbReference>
<sequence>MQRTTFLTFLLLLTTCIHHVYGAIIYDTPWRLHIIFFAVPAMLLVLALGYLYARRPGRILLVSYLLAVLLFPMLGIGLYEGVYNHLIKNIVFPFTGNSSLFKVLFPPPTYEAPNDIIFELTGILQALILYPLARNFRKLVAF</sequence>
<dbReference type="EMBL" id="FSRA01000001">
    <property type="protein sequence ID" value="SIN65264.1"/>
    <property type="molecule type" value="Genomic_DNA"/>
</dbReference>
<dbReference type="AlphaFoldDB" id="A0A1N6D3L6"/>
<feature type="transmembrane region" description="Helical" evidence="1">
    <location>
        <begin position="116"/>
        <end position="133"/>
    </location>
</feature>
<dbReference type="OrthoDB" id="8420016at2"/>
<evidence type="ECO:0000313" key="3">
    <source>
        <dbReference type="Proteomes" id="UP000185003"/>
    </source>
</evidence>
<reference evidence="2 3" key="1">
    <citation type="submission" date="2016-11" db="EMBL/GenBank/DDBJ databases">
        <authorList>
            <person name="Jaros S."/>
            <person name="Januszkiewicz K."/>
            <person name="Wedrychowicz H."/>
        </authorList>
    </citation>
    <scope>NUCLEOTIDE SEQUENCE [LARGE SCALE GENOMIC DNA]</scope>
    <source>
        <strain evidence="2 3">DSM 24787</strain>
    </source>
</reference>
<evidence type="ECO:0000256" key="1">
    <source>
        <dbReference type="SAM" id="Phobius"/>
    </source>
</evidence>
<feature type="transmembrane region" description="Helical" evidence="1">
    <location>
        <begin position="59"/>
        <end position="79"/>
    </location>
</feature>
<keyword evidence="1" id="KW-0472">Membrane</keyword>
<feature type="transmembrane region" description="Helical" evidence="1">
    <location>
        <begin position="32"/>
        <end position="52"/>
    </location>
</feature>